<evidence type="ECO:0000313" key="3">
    <source>
        <dbReference type="Proteomes" id="UP001152759"/>
    </source>
</evidence>
<gene>
    <name evidence="2" type="ORF">BEMITA_LOCUS9212</name>
</gene>
<reference evidence="2" key="1">
    <citation type="submission" date="2021-12" db="EMBL/GenBank/DDBJ databases">
        <authorList>
            <person name="King R."/>
        </authorList>
    </citation>
    <scope>NUCLEOTIDE SEQUENCE</scope>
</reference>
<accession>A0A9P0AF66</accession>
<name>A0A9P0AF66_BEMTA</name>
<keyword evidence="1" id="KW-0732">Signal</keyword>
<dbReference type="AlphaFoldDB" id="A0A9P0AF66"/>
<feature type="chain" id="PRO_5040387110" evidence="1">
    <location>
        <begin position="26"/>
        <end position="218"/>
    </location>
</feature>
<sequence>MNIRILTLCVRLSLSITILTNVTSAVNKSNVTLDPEDEKSFFKRLRKKFQHSSSGEHEDSFDTVEAPSAHFGEALISHHLAETEEILKKDLEEYMKDNDNYVSSFGRYKTFMMNQMSPLVNNFIVHSRRGKADDEYCDFRYIIIPKIGAGYTAFLIHFKLIDDPKKLKSEAKLGLSHMEKADVGDDLSERWSQVENKVLIMIIFCGADVAVLHMKKTK</sequence>
<evidence type="ECO:0000256" key="1">
    <source>
        <dbReference type="SAM" id="SignalP"/>
    </source>
</evidence>
<protein>
    <submittedName>
        <fullName evidence="2">Uncharacterized protein</fullName>
    </submittedName>
</protein>
<dbReference type="EMBL" id="OU963866">
    <property type="protein sequence ID" value="CAH0390492.1"/>
    <property type="molecule type" value="Genomic_DNA"/>
</dbReference>
<organism evidence="2 3">
    <name type="scientific">Bemisia tabaci</name>
    <name type="common">Sweetpotato whitefly</name>
    <name type="synonym">Aleurodes tabaci</name>
    <dbReference type="NCBI Taxonomy" id="7038"/>
    <lineage>
        <taxon>Eukaryota</taxon>
        <taxon>Metazoa</taxon>
        <taxon>Ecdysozoa</taxon>
        <taxon>Arthropoda</taxon>
        <taxon>Hexapoda</taxon>
        <taxon>Insecta</taxon>
        <taxon>Pterygota</taxon>
        <taxon>Neoptera</taxon>
        <taxon>Paraneoptera</taxon>
        <taxon>Hemiptera</taxon>
        <taxon>Sternorrhyncha</taxon>
        <taxon>Aleyrodoidea</taxon>
        <taxon>Aleyrodidae</taxon>
        <taxon>Aleyrodinae</taxon>
        <taxon>Bemisia</taxon>
    </lineage>
</organism>
<keyword evidence="3" id="KW-1185">Reference proteome</keyword>
<evidence type="ECO:0000313" key="2">
    <source>
        <dbReference type="EMBL" id="CAH0390492.1"/>
    </source>
</evidence>
<feature type="signal peptide" evidence="1">
    <location>
        <begin position="1"/>
        <end position="25"/>
    </location>
</feature>
<proteinExistence type="predicted"/>
<dbReference type="Proteomes" id="UP001152759">
    <property type="component" value="Chromosome 5"/>
</dbReference>